<dbReference type="InterPro" id="IPR036249">
    <property type="entry name" value="Thioredoxin-like_sf"/>
</dbReference>
<evidence type="ECO:0000313" key="8">
    <source>
        <dbReference type="Proteomes" id="UP000183200"/>
    </source>
</evidence>
<keyword evidence="8" id="KW-1185">Reference proteome</keyword>
<dbReference type="InterPro" id="IPR013766">
    <property type="entry name" value="Thioredoxin_domain"/>
</dbReference>
<dbReference type="EMBL" id="FNGY01000004">
    <property type="protein sequence ID" value="SDM60356.1"/>
    <property type="molecule type" value="Genomic_DNA"/>
</dbReference>
<evidence type="ECO:0000313" key="7">
    <source>
        <dbReference type="EMBL" id="SDM60356.1"/>
    </source>
</evidence>
<gene>
    <name evidence="7" type="ORF">SAMN05421820_104199</name>
</gene>
<feature type="chain" id="PRO_5010317963" evidence="5">
    <location>
        <begin position="29"/>
        <end position="463"/>
    </location>
</feature>
<dbReference type="GO" id="GO:0016853">
    <property type="term" value="F:isomerase activity"/>
    <property type="evidence" value="ECO:0007669"/>
    <property type="project" value="UniProtKB-KW"/>
</dbReference>
<reference evidence="8" key="1">
    <citation type="submission" date="2016-10" db="EMBL/GenBank/DDBJ databases">
        <authorList>
            <person name="Varghese N."/>
            <person name="Submissions S."/>
        </authorList>
    </citation>
    <scope>NUCLEOTIDE SEQUENCE [LARGE SCALE GENOMIC DNA]</scope>
    <source>
        <strain evidence="8">DSM 19110</strain>
    </source>
</reference>
<evidence type="ECO:0000259" key="6">
    <source>
        <dbReference type="PROSITE" id="PS51352"/>
    </source>
</evidence>
<organism evidence="7 8">
    <name type="scientific">Pedobacter steynii</name>
    <dbReference type="NCBI Taxonomy" id="430522"/>
    <lineage>
        <taxon>Bacteria</taxon>
        <taxon>Pseudomonadati</taxon>
        <taxon>Bacteroidota</taxon>
        <taxon>Sphingobacteriia</taxon>
        <taxon>Sphingobacteriales</taxon>
        <taxon>Sphingobacteriaceae</taxon>
        <taxon>Pedobacter</taxon>
    </lineage>
</organism>
<evidence type="ECO:0000256" key="3">
    <source>
        <dbReference type="ARBA" id="ARBA00023157"/>
    </source>
</evidence>
<name>A0A1G9UKD7_9SPHI</name>
<dbReference type="PROSITE" id="PS51352">
    <property type="entry name" value="THIOREDOXIN_2"/>
    <property type="match status" value="1"/>
</dbReference>
<dbReference type="PANTHER" id="PTHR42852:SF6">
    <property type="entry name" value="THIOL:DISULFIDE INTERCHANGE PROTEIN DSBE"/>
    <property type="match status" value="1"/>
</dbReference>
<keyword evidence="7" id="KW-0413">Isomerase</keyword>
<dbReference type="GO" id="GO:0017004">
    <property type="term" value="P:cytochrome complex assembly"/>
    <property type="evidence" value="ECO:0007669"/>
    <property type="project" value="UniProtKB-KW"/>
</dbReference>
<dbReference type="GO" id="GO:0030313">
    <property type="term" value="C:cell envelope"/>
    <property type="evidence" value="ECO:0007669"/>
    <property type="project" value="UniProtKB-SubCell"/>
</dbReference>
<dbReference type="CDD" id="cd02966">
    <property type="entry name" value="TlpA_like_family"/>
    <property type="match status" value="1"/>
</dbReference>
<keyword evidence="2" id="KW-0201">Cytochrome c-type biogenesis</keyword>
<dbReference type="PANTHER" id="PTHR42852">
    <property type="entry name" value="THIOL:DISULFIDE INTERCHANGE PROTEIN DSBE"/>
    <property type="match status" value="1"/>
</dbReference>
<dbReference type="AlphaFoldDB" id="A0A1G9UKD7"/>
<dbReference type="Gene3D" id="3.40.30.10">
    <property type="entry name" value="Glutaredoxin"/>
    <property type="match status" value="1"/>
</dbReference>
<keyword evidence="3" id="KW-1015">Disulfide bond</keyword>
<accession>A0A1G9UKD7</accession>
<evidence type="ECO:0000256" key="1">
    <source>
        <dbReference type="ARBA" id="ARBA00004196"/>
    </source>
</evidence>
<feature type="domain" description="Thioredoxin" evidence="6">
    <location>
        <begin position="309"/>
        <end position="454"/>
    </location>
</feature>
<dbReference type="InterPro" id="IPR050553">
    <property type="entry name" value="Thioredoxin_ResA/DsbE_sf"/>
</dbReference>
<protein>
    <submittedName>
        <fullName evidence="7">Thiol-disulfide isomerase or thioredoxin</fullName>
    </submittedName>
</protein>
<keyword evidence="5" id="KW-0732">Signal</keyword>
<proteinExistence type="predicted"/>
<evidence type="ECO:0000256" key="4">
    <source>
        <dbReference type="ARBA" id="ARBA00023284"/>
    </source>
</evidence>
<evidence type="ECO:0000256" key="2">
    <source>
        <dbReference type="ARBA" id="ARBA00022748"/>
    </source>
</evidence>
<keyword evidence="4" id="KW-0676">Redox-active center</keyword>
<comment type="subcellular location">
    <subcellularLocation>
        <location evidence="1">Cell envelope</location>
    </subcellularLocation>
</comment>
<dbReference type="Pfam" id="PF13905">
    <property type="entry name" value="Thioredoxin_8"/>
    <property type="match status" value="1"/>
</dbReference>
<evidence type="ECO:0000256" key="5">
    <source>
        <dbReference type="SAM" id="SignalP"/>
    </source>
</evidence>
<dbReference type="InterPro" id="IPR012336">
    <property type="entry name" value="Thioredoxin-like_fold"/>
</dbReference>
<dbReference type="RefSeq" id="WP_176832994.1">
    <property type="nucleotide sequence ID" value="NZ_FNGY01000004.1"/>
</dbReference>
<feature type="signal peptide" evidence="5">
    <location>
        <begin position="1"/>
        <end position="28"/>
    </location>
</feature>
<dbReference type="Proteomes" id="UP000183200">
    <property type="component" value="Unassembled WGS sequence"/>
</dbReference>
<sequence length="463" mass="52162">MDCVTLPFRRCLTVLFFYCLLIPFTSSAQHFKEDKITISGAIKNFDKEKNQHTVVFLINSAVNGTIKKTEVVDLGGKFKFESVIACPQDVVIQYDEISAEVFFRPGDRLNIELGGNPSFRIIEGDLARENRMIQEFLAERAAGKGYIKPKGASSLFEAWAADYTKYDAWSKLIKHYNTPGVTGDSISSFLSGYKMNELPVVSVPYIEFLSGLYSYFTRQADAGKSALFAQYAKERNFTGLGGLFSDHIKRKTKGLTKDLLFTMLYMDALNGEQLAEFKVLWSREPVFNPYLKKKIFEKSLELEAYLKKQQVKDASTLVQIGHTEGQSVLDSVVRRFPGKVIYADFWAPWCSPCMAAMPASKEVQQYYKNKDIVFVFFGNRCSDESWKATIANRELPGVHYNLSNDQYNLLASKFNINGIPHYLIIDKGGKVVNGNAPGPEQKESLKSELDLLLKQAVIGADKP</sequence>
<dbReference type="SUPFAM" id="SSF52833">
    <property type="entry name" value="Thioredoxin-like"/>
    <property type="match status" value="1"/>
</dbReference>